<dbReference type="GO" id="GO:0016538">
    <property type="term" value="F:cyclin-dependent protein serine/threonine kinase regulator activity"/>
    <property type="evidence" value="ECO:0007669"/>
    <property type="project" value="TreeGrafter"/>
</dbReference>
<dbReference type="PANTHER" id="PTHR15615">
    <property type="match status" value="1"/>
</dbReference>
<dbReference type="GO" id="GO:0019901">
    <property type="term" value="F:protein kinase binding"/>
    <property type="evidence" value="ECO:0007669"/>
    <property type="project" value="InterPro"/>
</dbReference>
<feature type="domain" description="Cyclin N-terminal" evidence="1">
    <location>
        <begin position="53"/>
        <end position="164"/>
    </location>
</feature>
<dbReference type="OrthoDB" id="10250320at2759"/>
<dbReference type="EMBL" id="PJQM01007201">
    <property type="protein sequence ID" value="RCH78499.1"/>
    <property type="molecule type" value="Genomic_DNA"/>
</dbReference>
<dbReference type="SUPFAM" id="SSF47954">
    <property type="entry name" value="Cyclin-like"/>
    <property type="match status" value="1"/>
</dbReference>
<evidence type="ECO:0000259" key="1">
    <source>
        <dbReference type="Pfam" id="PF00134"/>
    </source>
</evidence>
<dbReference type="Proteomes" id="UP000253551">
    <property type="component" value="Unassembled WGS sequence"/>
</dbReference>
<proteinExistence type="predicted"/>
<dbReference type="InterPro" id="IPR036915">
    <property type="entry name" value="Cyclin-like_sf"/>
</dbReference>
<accession>A0A367ILF4</accession>
<dbReference type="Pfam" id="PF00134">
    <property type="entry name" value="Cyclin_N"/>
    <property type="match status" value="1"/>
</dbReference>
<reference evidence="2 3" key="1">
    <citation type="journal article" date="2018" name="G3 (Bethesda)">
        <title>Phylogenetic and Phylogenomic Definition of Rhizopus Species.</title>
        <authorList>
            <person name="Gryganskyi A.P."/>
            <person name="Golan J."/>
            <person name="Dolatabadi S."/>
            <person name="Mondo S."/>
            <person name="Robb S."/>
            <person name="Idnurm A."/>
            <person name="Muszewska A."/>
            <person name="Steczkiewicz K."/>
            <person name="Masonjones S."/>
            <person name="Liao H.L."/>
            <person name="Gajdeczka M.T."/>
            <person name="Anike F."/>
            <person name="Vuek A."/>
            <person name="Anishchenko I.M."/>
            <person name="Voigt K."/>
            <person name="de Hoog G.S."/>
            <person name="Smith M.E."/>
            <person name="Heitman J."/>
            <person name="Vilgalys R."/>
            <person name="Stajich J.E."/>
        </authorList>
    </citation>
    <scope>NUCLEOTIDE SEQUENCE [LARGE SCALE GENOMIC DNA]</scope>
    <source>
        <strain evidence="2 3">LSU 92-RS-03</strain>
    </source>
</reference>
<keyword evidence="3" id="KW-1185">Reference proteome</keyword>
<comment type="caution">
    <text evidence="2">The sequence shown here is derived from an EMBL/GenBank/DDBJ whole genome shotgun (WGS) entry which is preliminary data.</text>
</comment>
<dbReference type="InterPro" id="IPR006671">
    <property type="entry name" value="Cyclin_N"/>
</dbReference>
<dbReference type="PANTHER" id="PTHR15615:SF10">
    <property type="entry name" value="PHO85 CYCLIN-2-RELATED"/>
    <property type="match status" value="1"/>
</dbReference>
<sequence>MIQQQAPTFNFLIIQPFVRPKNQKNNPCTKKSLPSVLIDFTAMTLCELLPTRRTIKEGRSLPELLFFVQKITHQAEINCRTLLVALIYLQRAKSHLPRRAVGCDDTAHRMFLGALLLASKFLKDSAWTTTTLTNRQLFHHCNGLFSMEEIYQLEKAFLKLIRYNCWLDDKDLNDFVLFHRQDFSI</sequence>
<dbReference type="STRING" id="4846.A0A367ILF4"/>
<dbReference type="GO" id="GO:0005634">
    <property type="term" value="C:nucleus"/>
    <property type="evidence" value="ECO:0007669"/>
    <property type="project" value="TreeGrafter"/>
</dbReference>
<dbReference type="Gene3D" id="1.10.472.10">
    <property type="entry name" value="Cyclin-like"/>
    <property type="match status" value="1"/>
</dbReference>
<gene>
    <name evidence="2" type="ORF">CU098_006611</name>
</gene>
<evidence type="ECO:0000313" key="3">
    <source>
        <dbReference type="Proteomes" id="UP000253551"/>
    </source>
</evidence>
<protein>
    <recommendedName>
        <fullName evidence="1">Cyclin N-terminal domain-containing protein</fullName>
    </recommendedName>
</protein>
<evidence type="ECO:0000313" key="2">
    <source>
        <dbReference type="EMBL" id="RCH78499.1"/>
    </source>
</evidence>
<name>A0A367ILF4_RHIST</name>
<dbReference type="GO" id="GO:0000307">
    <property type="term" value="C:cyclin-dependent protein kinase holoenzyme complex"/>
    <property type="evidence" value="ECO:0007669"/>
    <property type="project" value="TreeGrafter"/>
</dbReference>
<dbReference type="AlphaFoldDB" id="A0A367ILF4"/>
<dbReference type="CDD" id="cd20557">
    <property type="entry name" value="CYCLIN_ScPCL1-like"/>
    <property type="match status" value="1"/>
</dbReference>
<organism evidence="2 3">
    <name type="scientific">Rhizopus stolonifer</name>
    <name type="common">Rhizopus nigricans</name>
    <dbReference type="NCBI Taxonomy" id="4846"/>
    <lineage>
        <taxon>Eukaryota</taxon>
        <taxon>Fungi</taxon>
        <taxon>Fungi incertae sedis</taxon>
        <taxon>Mucoromycota</taxon>
        <taxon>Mucoromycotina</taxon>
        <taxon>Mucoromycetes</taxon>
        <taxon>Mucorales</taxon>
        <taxon>Mucorineae</taxon>
        <taxon>Rhizopodaceae</taxon>
        <taxon>Rhizopus</taxon>
    </lineage>
</organism>
<dbReference type="InterPro" id="IPR013922">
    <property type="entry name" value="Cyclin_PHO80-like"/>
</dbReference>